<feature type="domain" description="Phosphoribosyltransferase" evidence="16">
    <location>
        <begin position="6"/>
        <end position="205"/>
    </location>
</feature>
<dbReference type="GO" id="GO:0005737">
    <property type="term" value="C:cytoplasm"/>
    <property type="evidence" value="ECO:0007669"/>
    <property type="project" value="UniProtKB-ARBA"/>
</dbReference>
<dbReference type="AlphaFoldDB" id="A0A0H3DLJ9"/>
<evidence type="ECO:0000256" key="3">
    <source>
        <dbReference type="ARBA" id="ARBA00011894"/>
    </source>
</evidence>
<dbReference type="NCBIfam" id="TIGR01091">
    <property type="entry name" value="upp"/>
    <property type="match status" value="1"/>
</dbReference>
<dbReference type="PATRIC" id="fig|722438.3.peg.34"/>
<comment type="activity regulation">
    <text evidence="15">Allosterically activated by GTP.</text>
</comment>
<dbReference type="GO" id="GO:0044206">
    <property type="term" value="P:UMP salvage"/>
    <property type="evidence" value="ECO:0007669"/>
    <property type="project" value="UniProtKB-UniRule"/>
</dbReference>
<evidence type="ECO:0000259" key="16">
    <source>
        <dbReference type="Pfam" id="PF14681"/>
    </source>
</evidence>
<sequence length="206" mass="22750">MIKKVHHALIENELTKLRDKSSSSSQFRMALSQITSLLFFEVTKESPLEEIVVKTPFTKTKGYKLKNEIVLVPIMRAGLGMVDPIVRYSEKIRVGHLGIYREHEGTNVISYYKKMPENIGNSHVIILDPMLATGTTLATAISSIKKNHPIKISVVAIVAAPEGIKAVEAAHPDVDIYLAAIDEKLNKDNYIIPGLGDAGDRLFGTK</sequence>
<feature type="binding site" evidence="15">
    <location>
        <begin position="128"/>
        <end position="136"/>
    </location>
    <ligand>
        <name>5-phospho-alpha-D-ribose 1-diphosphate</name>
        <dbReference type="ChEBI" id="CHEBI:58017"/>
    </ligand>
</feature>
<comment type="similarity">
    <text evidence="2 15">Belongs to the UPRTase family.</text>
</comment>
<dbReference type="RefSeq" id="WP_010874390.1">
    <property type="nucleotide sequence ID" value="NZ_CP010546.1"/>
</dbReference>
<keyword evidence="4 15" id="KW-0021">Allosteric enzyme</keyword>
<dbReference type="PaxDb" id="722438-MPNE_0036"/>
<evidence type="ECO:0000256" key="7">
    <source>
        <dbReference type="ARBA" id="ARBA00022741"/>
    </source>
</evidence>
<name>A0A0H3DLJ9_MYCPB</name>
<evidence type="ECO:0000256" key="8">
    <source>
        <dbReference type="ARBA" id="ARBA00022842"/>
    </source>
</evidence>
<dbReference type="GeneID" id="66609326"/>
<dbReference type="InterPro" id="IPR029057">
    <property type="entry name" value="PRTase-like"/>
</dbReference>
<dbReference type="HAMAP" id="MF_01218_B">
    <property type="entry name" value="Upp_B"/>
    <property type="match status" value="1"/>
</dbReference>
<keyword evidence="7 15" id="KW-0547">Nucleotide-binding</keyword>
<evidence type="ECO:0000256" key="9">
    <source>
        <dbReference type="ARBA" id="ARBA00023134"/>
    </source>
</evidence>
<evidence type="ECO:0000256" key="2">
    <source>
        <dbReference type="ARBA" id="ARBA00009516"/>
    </source>
</evidence>
<comment type="pathway">
    <text evidence="1 15">Pyrimidine metabolism; UMP biosynthesis via salvage pathway; UMP from uracil: step 1/1.</text>
</comment>
<feature type="binding site" evidence="15">
    <location>
        <position position="191"/>
    </location>
    <ligand>
        <name>uracil</name>
        <dbReference type="ChEBI" id="CHEBI:17568"/>
    </ligand>
</feature>
<feature type="binding site" evidence="15">
    <location>
        <begin position="196"/>
        <end position="198"/>
    </location>
    <ligand>
        <name>uracil</name>
        <dbReference type="ChEBI" id="CHEBI:17568"/>
    </ligand>
</feature>
<keyword evidence="8 15" id="KW-0460">Magnesium</keyword>
<dbReference type="STRING" id="722438.F539_00180"/>
<dbReference type="HOGENOM" id="CLU_067096_2_2_14"/>
<keyword evidence="6 15" id="KW-0808">Transferase</keyword>
<evidence type="ECO:0000256" key="13">
    <source>
        <dbReference type="ARBA" id="ARBA00072146"/>
    </source>
</evidence>
<dbReference type="GO" id="GO:0006223">
    <property type="term" value="P:uracil salvage"/>
    <property type="evidence" value="ECO:0007669"/>
    <property type="project" value="InterPro"/>
</dbReference>
<dbReference type="InterPro" id="IPR005765">
    <property type="entry name" value="UPRT"/>
</dbReference>
<feature type="binding site" evidence="15">
    <location>
        <position position="197"/>
    </location>
    <ligand>
        <name>5-phospho-alpha-D-ribose 1-diphosphate</name>
        <dbReference type="ChEBI" id="CHEBI:58017"/>
    </ligand>
</feature>
<evidence type="ECO:0000256" key="4">
    <source>
        <dbReference type="ARBA" id="ARBA00022533"/>
    </source>
</evidence>
<dbReference type="InterPro" id="IPR034332">
    <property type="entry name" value="Upp_B"/>
</dbReference>
<dbReference type="eggNOG" id="COG0035">
    <property type="taxonomic scope" value="Bacteria"/>
</dbReference>
<dbReference type="GO" id="GO:0004845">
    <property type="term" value="F:uracil phosphoribosyltransferase activity"/>
    <property type="evidence" value="ECO:0007669"/>
    <property type="project" value="UniProtKB-UniRule"/>
</dbReference>
<gene>
    <name evidence="15 17" type="primary">upp</name>
    <name evidence="17" type="ordered locus">MPNE_0036</name>
</gene>
<comment type="catalytic activity">
    <reaction evidence="11 15">
        <text>UMP + diphosphate = 5-phospho-alpha-D-ribose 1-diphosphate + uracil</text>
        <dbReference type="Rhea" id="RHEA:13017"/>
        <dbReference type="ChEBI" id="CHEBI:17568"/>
        <dbReference type="ChEBI" id="CHEBI:33019"/>
        <dbReference type="ChEBI" id="CHEBI:57865"/>
        <dbReference type="ChEBI" id="CHEBI:58017"/>
        <dbReference type="EC" id="2.4.2.9"/>
    </reaction>
</comment>
<organism evidence="17 18">
    <name type="scientific">Mycoplasmoides pneumoniae (strain ATCC 15531 / DSM 23978 / CIP 103766 / NBRC 14401 / NCTC 10119 / FH)</name>
    <name type="common">Mycoplasma pneumoniae</name>
    <dbReference type="NCBI Taxonomy" id="722438"/>
    <lineage>
        <taxon>Bacteria</taxon>
        <taxon>Bacillati</taxon>
        <taxon>Mycoplasmatota</taxon>
        <taxon>Mycoplasmoidales</taxon>
        <taxon>Mycoplasmoidaceae</taxon>
        <taxon>Mycoplasmoides</taxon>
    </lineage>
</organism>
<dbReference type="UniPathway" id="UPA00574">
    <property type="reaction ID" value="UER00636"/>
</dbReference>
<dbReference type="Proteomes" id="UP000007756">
    <property type="component" value="Chromosome"/>
</dbReference>
<reference evidence="17 18" key="1">
    <citation type="journal article" date="2010" name="Appl. Environ. Microbiol.">
        <title>Targeted chromosomal knockouts in Mycoplasma pneumoniae.</title>
        <authorList>
            <person name="Krishnakumar R."/>
            <person name="Assad-Garcia N."/>
            <person name="Benders G.A."/>
            <person name="Phan Q."/>
            <person name="Montague M.G."/>
            <person name="Glass J.I."/>
        </authorList>
    </citation>
    <scope>NUCLEOTIDE SEQUENCE [LARGE SCALE GENOMIC DNA]</scope>
    <source>
        <strain evidence="18">ATCC 15531 / DSM 22911 / NBRC 14401 / NCTC 10119 / FH</strain>
    </source>
</reference>
<keyword evidence="5 15" id="KW-0328">Glycosyltransferase</keyword>
<evidence type="ECO:0000256" key="14">
    <source>
        <dbReference type="ARBA" id="ARBA00079807"/>
    </source>
</evidence>
<evidence type="ECO:0000313" key="17">
    <source>
        <dbReference type="EMBL" id="ADK86664.1"/>
    </source>
</evidence>
<evidence type="ECO:0000313" key="18">
    <source>
        <dbReference type="Proteomes" id="UP000007756"/>
    </source>
</evidence>
<evidence type="ECO:0000256" key="1">
    <source>
        <dbReference type="ARBA" id="ARBA00005180"/>
    </source>
</evidence>
<evidence type="ECO:0000256" key="6">
    <source>
        <dbReference type="ARBA" id="ARBA00022679"/>
    </source>
</evidence>
<accession>A0A0H3DLJ9</accession>
<dbReference type="CDD" id="cd06223">
    <property type="entry name" value="PRTases_typeI"/>
    <property type="match status" value="1"/>
</dbReference>
<evidence type="ECO:0000256" key="11">
    <source>
        <dbReference type="ARBA" id="ARBA00052919"/>
    </source>
</evidence>
<evidence type="ECO:0000256" key="5">
    <source>
        <dbReference type="ARBA" id="ARBA00022676"/>
    </source>
</evidence>
<proteinExistence type="inferred from homology"/>
<dbReference type="EMBL" id="CP002077">
    <property type="protein sequence ID" value="ADK86664.1"/>
    <property type="molecule type" value="Genomic_DNA"/>
</dbReference>
<protein>
    <recommendedName>
        <fullName evidence="13 15">Uracil phosphoribosyltransferase</fullName>
        <ecNumber evidence="3 15">2.4.2.9</ecNumber>
    </recommendedName>
    <alternativeName>
        <fullName evidence="10 15">UMP pyrophosphorylase</fullName>
    </alternativeName>
    <alternativeName>
        <fullName evidence="14 15">UPRTase</fullName>
    </alternativeName>
</protein>
<dbReference type="InterPro" id="IPR000836">
    <property type="entry name" value="PRTase_dom"/>
</dbReference>
<dbReference type="Pfam" id="PF14681">
    <property type="entry name" value="UPRTase"/>
    <property type="match status" value="1"/>
</dbReference>
<dbReference type="PANTHER" id="PTHR32315">
    <property type="entry name" value="ADENINE PHOSPHORIBOSYLTRANSFERASE"/>
    <property type="match status" value="1"/>
</dbReference>
<evidence type="ECO:0000256" key="10">
    <source>
        <dbReference type="ARBA" id="ARBA00031082"/>
    </source>
</evidence>
<dbReference type="PANTHER" id="PTHR32315:SF4">
    <property type="entry name" value="URACIL PHOSPHORIBOSYLTRANSFERASE, CHLOROPLASTIC"/>
    <property type="match status" value="1"/>
</dbReference>
<dbReference type="SMR" id="A0A0H3DLJ9"/>
<feature type="binding site" evidence="15">
    <location>
        <position position="101"/>
    </location>
    <ligand>
        <name>5-phospho-alpha-D-ribose 1-diphosphate</name>
        <dbReference type="ChEBI" id="CHEBI:58017"/>
    </ligand>
</feature>
<keyword evidence="9 15" id="KW-0342">GTP-binding</keyword>
<dbReference type="Gene3D" id="3.40.50.2020">
    <property type="match status" value="1"/>
</dbReference>
<dbReference type="KEGG" id="mpj:MPNE_0036"/>
<evidence type="ECO:0000256" key="15">
    <source>
        <dbReference type="HAMAP-Rule" id="MF_01218"/>
    </source>
</evidence>
<dbReference type="SUPFAM" id="SSF53271">
    <property type="entry name" value="PRTase-like"/>
    <property type="match status" value="1"/>
</dbReference>
<evidence type="ECO:0000256" key="12">
    <source>
        <dbReference type="ARBA" id="ARBA00056901"/>
    </source>
</evidence>
<comment type="cofactor">
    <cofactor evidence="15">
        <name>Mg(2+)</name>
        <dbReference type="ChEBI" id="CHEBI:18420"/>
    </cofactor>
    <text evidence="15">Binds 1 Mg(2+) ion per subunit. The magnesium is bound as Mg-PRPP.</text>
</comment>
<dbReference type="EC" id="2.4.2.9" evidence="3 15"/>
<comment type="function">
    <text evidence="12 15">Catalyzes the conversion of uracil and 5-phospho-alpha-D-ribose 1-diphosphate (PRPP) to UMP and diphosphate.</text>
</comment>
<dbReference type="FunFam" id="3.40.50.2020:FF:000003">
    <property type="entry name" value="Uracil phosphoribosyltransferase"/>
    <property type="match status" value="1"/>
</dbReference>
<dbReference type="GO" id="GO:0005525">
    <property type="term" value="F:GTP binding"/>
    <property type="evidence" value="ECO:0007669"/>
    <property type="project" value="UniProtKB-KW"/>
</dbReference>
<feature type="binding site" evidence="15">
    <location>
        <position position="76"/>
    </location>
    <ligand>
        <name>5-phospho-alpha-D-ribose 1-diphosphate</name>
        <dbReference type="ChEBI" id="CHEBI:58017"/>
    </ligand>
</feature>
<dbReference type="InterPro" id="IPR050054">
    <property type="entry name" value="UPRTase/APRTase"/>
</dbReference>
<dbReference type="NCBIfam" id="NF001097">
    <property type="entry name" value="PRK00129.1"/>
    <property type="match status" value="1"/>
</dbReference>
<dbReference type="GO" id="GO:0000287">
    <property type="term" value="F:magnesium ion binding"/>
    <property type="evidence" value="ECO:0007669"/>
    <property type="project" value="UniProtKB-UniRule"/>
</dbReference>